<keyword evidence="7 8" id="KW-0411">Iron-sulfur</keyword>
<gene>
    <name evidence="9" type="ORF">GJQ69_04140</name>
    <name evidence="10" type="ORF">GKP14_00440</name>
</gene>
<name>A0A859DNY9_9FIRM</name>
<keyword evidence="12" id="KW-1185">Reference proteome</keyword>
<keyword evidence="3 8" id="KW-0949">S-adenosyl-L-methionine</keyword>
<evidence type="ECO:0000256" key="1">
    <source>
        <dbReference type="ARBA" id="ARBA00009777"/>
    </source>
</evidence>
<comment type="similarity">
    <text evidence="1">Belongs to the organic radical-activating enzymes family.</text>
</comment>
<dbReference type="InterPro" id="IPR013785">
    <property type="entry name" value="Aldolase_TIM"/>
</dbReference>
<feature type="binding site" evidence="8">
    <location>
        <position position="69"/>
    </location>
    <ligand>
        <name>[4Fe-4S] cluster</name>
        <dbReference type="ChEBI" id="CHEBI:49883"/>
        <note>4Fe-4S-S-AdoMet</note>
    </ligand>
</feature>
<keyword evidence="5" id="KW-0560">Oxidoreductase</keyword>
<dbReference type="InterPro" id="IPR007197">
    <property type="entry name" value="rSAM"/>
</dbReference>
<proteinExistence type="inferred from homology"/>
<reference evidence="10" key="2">
    <citation type="journal article" date="2021" name="Appl. Environ. Microbiol.">
        <title>Adaptability of a Caproate-Producing Bacterium Contributes to Its Dominance in an Anaerobic Fermentation System.</title>
        <authorList>
            <person name="Wang H."/>
            <person name="Gu Y."/>
            <person name="Zhou W."/>
            <person name="Zhao D."/>
            <person name="Qiao Z."/>
            <person name="Zheng J."/>
            <person name="Gao J."/>
            <person name="Chen X."/>
            <person name="Ren C."/>
            <person name="Xu Y."/>
        </authorList>
    </citation>
    <scope>NUCLEOTIDE SEQUENCE</scope>
    <source>
        <strain evidence="10">JNU-WLY1368</strain>
    </source>
</reference>
<dbReference type="PANTHER" id="PTHR43075:SF1">
    <property type="entry name" value="FORMATE LYASE ACTIVATING ENZYME, PUTATIVE (AFU_ORTHOLOGUE AFUA_2G15630)-RELATED"/>
    <property type="match status" value="1"/>
</dbReference>
<evidence type="ECO:0000256" key="7">
    <source>
        <dbReference type="ARBA" id="ARBA00023014"/>
    </source>
</evidence>
<evidence type="ECO:0000256" key="6">
    <source>
        <dbReference type="ARBA" id="ARBA00023004"/>
    </source>
</evidence>
<dbReference type="Proteomes" id="UP000509623">
    <property type="component" value="Chromosome"/>
</dbReference>
<evidence type="ECO:0000256" key="8">
    <source>
        <dbReference type="PIRSR" id="PIRSR004869-50"/>
    </source>
</evidence>
<dbReference type="RefSeq" id="WP_086035934.1">
    <property type="nucleotide sequence ID" value="NZ_CP046051.1"/>
</dbReference>
<dbReference type="GO" id="GO:0016491">
    <property type="term" value="F:oxidoreductase activity"/>
    <property type="evidence" value="ECO:0007669"/>
    <property type="project" value="UniProtKB-KW"/>
</dbReference>
<evidence type="ECO:0000313" key="10">
    <source>
        <dbReference type="EMBL" id="QKO29628.1"/>
    </source>
</evidence>
<evidence type="ECO:0000313" key="11">
    <source>
        <dbReference type="Proteomes" id="UP000501316"/>
    </source>
</evidence>
<dbReference type="GO" id="GO:0051539">
    <property type="term" value="F:4 iron, 4 sulfur cluster binding"/>
    <property type="evidence" value="ECO:0007669"/>
    <property type="project" value="UniProtKB-KW"/>
</dbReference>
<dbReference type="GO" id="GO:0046872">
    <property type="term" value="F:metal ion binding"/>
    <property type="evidence" value="ECO:0007669"/>
    <property type="project" value="UniProtKB-KW"/>
</dbReference>
<keyword evidence="4 8" id="KW-0479">Metal-binding</keyword>
<dbReference type="InterPro" id="IPR001989">
    <property type="entry name" value="Radical_activat_CS"/>
</dbReference>
<evidence type="ECO:0000256" key="5">
    <source>
        <dbReference type="ARBA" id="ARBA00023002"/>
    </source>
</evidence>
<keyword evidence="2" id="KW-0004">4Fe-4S</keyword>
<dbReference type="AlphaFoldDB" id="A0A859DNY9"/>
<dbReference type="InterPro" id="IPR040085">
    <property type="entry name" value="MJ0674-like"/>
</dbReference>
<dbReference type="SFLD" id="SFLDS00029">
    <property type="entry name" value="Radical_SAM"/>
    <property type="match status" value="1"/>
</dbReference>
<dbReference type="InterPro" id="IPR058240">
    <property type="entry name" value="rSAM_sf"/>
</dbReference>
<dbReference type="EMBL" id="CP046161">
    <property type="protein sequence ID" value="QKO29628.1"/>
    <property type="molecule type" value="Genomic_DNA"/>
</dbReference>
<dbReference type="KEGG" id="clf:GJQ69_04140"/>
<evidence type="ECO:0000256" key="2">
    <source>
        <dbReference type="ARBA" id="ARBA00022485"/>
    </source>
</evidence>
<feature type="binding site" evidence="8">
    <location>
        <position position="66"/>
    </location>
    <ligand>
        <name>[4Fe-4S] cluster</name>
        <dbReference type="ChEBI" id="CHEBI:49883"/>
        <note>4Fe-4S-S-AdoMet</note>
    </ligand>
</feature>
<dbReference type="PROSITE" id="PS01087">
    <property type="entry name" value="RADICAL_ACTIVATING"/>
    <property type="match status" value="1"/>
</dbReference>
<evidence type="ECO:0000313" key="9">
    <source>
        <dbReference type="EMBL" id="QKN23737.1"/>
    </source>
</evidence>
<dbReference type="PIRSF" id="PIRSF004869">
    <property type="entry name" value="PflX_prd"/>
    <property type="match status" value="1"/>
</dbReference>
<dbReference type="PANTHER" id="PTHR43075">
    <property type="entry name" value="FORMATE LYASE ACTIVATING ENZYME, PUTATIVE (AFU_ORTHOLOGUE AFUA_2G15630)-RELATED"/>
    <property type="match status" value="1"/>
</dbReference>
<reference evidence="11 12" key="1">
    <citation type="submission" date="2019-11" db="EMBL/GenBank/DDBJ databases">
        <authorList>
            <person name="Ren C."/>
            <person name="Wang H."/>
            <person name="Xu Y."/>
        </authorList>
    </citation>
    <scope>NUCLEOTIDE SEQUENCE [LARGE SCALE GENOMIC DNA]</scope>
    <source>
        <strain evidence="12">JNU-WLY1368</strain>
        <strain evidence="9 11">LBM 19010</strain>
    </source>
</reference>
<dbReference type="InterPro" id="IPR016431">
    <property type="entry name" value="Pyrv-formate_lyase-activ_prd"/>
</dbReference>
<comment type="cofactor">
    <cofactor evidence="8">
        <name>[4Fe-4S] cluster</name>
        <dbReference type="ChEBI" id="CHEBI:49883"/>
    </cofactor>
    <text evidence="8">Binds 1 [4Fe-4S] cluster. The cluster is coordinated with 3 cysteines and an exchangeable S-adenosyl-L-methionine.</text>
</comment>
<evidence type="ECO:0000313" key="12">
    <source>
        <dbReference type="Proteomes" id="UP000509623"/>
    </source>
</evidence>
<organism evidence="9 11">
    <name type="scientific">Caproicibacterium lactatifermentans</name>
    <dbReference type="NCBI Taxonomy" id="2666138"/>
    <lineage>
        <taxon>Bacteria</taxon>
        <taxon>Bacillati</taxon>
        <taxon>Bacillota</taxon>
        <taxon>Clostridia</taxon>
        <taxon>Eubacteriales</taxon>
        <taxon>Oscillospiraceae</taxon>
        <taxon>Caproicibacterium</taxon>
    </lineage>
</organism>
<dbReference type="Proteomes" id="UP000501316">
    <property type="component" value="Chromosome"/>
</dbReference>
<sequence length="296" mass="32538">MAQKNGCDLCPRHCGAERTESAGNGYCGMGTLPVVARAALHYWEEPCISGKKGSGAVFFTGCSLQCIFCQNHQISTERAVGKQLTPRQLSDVFFRLIDAGALNINLVSAAHFVPAIVEALSIRPLPVPVVYNSGGYETLETLKMLDGLVQIYLPDYKYDDVELARCFSGASDYVDTARAAILEMARQTGPCQFDGNGILQRGTIVRHLLLPGHTRDSLAALDWLAKNLPDGTRVSLMGQYTPCGKIADYPELNRRVTAREYNKVQQHLFDLNLNGYVQELSSAQKEYIPQFDLTGV</sequence>
<dbReference type="SUPFAM" id="SSF102114">
    <property type="entry name" value="Radical SAM enzymes"/>
    <property type="match status" value="1"/>
</dbReference>
<dbReference type="Gene3D" id="3.20.20.70">
    <property type="entry name" value="Aldolase class I"/>
    <property type="match status" value="1"/>
</dbReference>
<keyword evidence="6 8" id="KW-0408">Iron</keyword>
<reference evidence="10" key="3">
    <citation type="journal article" date="2022" name="Int. J. Syst. Evol. Microbiol.">
        <title>Caproicibacterium lactatifermentans sp. nov., isolated from pit clay used for the production of Chinese strong aroma-type liquor.</title>
        <authorList>
            <person name="Wang H."/>
            <person name="Gu Y."/>
            <person name="Zhao D."/>
            <person name="Qiao Z."/>
            <person name="Zheng J."/>
            <person name="Gao J."/>
            <person name="Ren C."/>
            <person name="Xu Y."/>
        </authorList>
    </citation>
    <scope>NUCLEOTIDE SEQUENCE</scope>
    <source>
        <strain evidence="10">JNU-WLY1368</strain>
    </source>
</reference>
<feature type="binding site" evidence="8">
    <location>
        <position position="62"/>
    </location>
    <ligand>
        <name>[4Fe-4S] cluster</name>
        <dbReference type="ChEBI" id="CHEBI:49883"/>
        <note>4Fe-4S-S-AdoMet</note>
    </ligand>
</feature>
<protein>
    <submittedName>
        <fullName evidence="9">Radical SAM protein</fullName>
    </submittedName>
</protein>
<evidence type="ECO:0000256" key="3">
    <source>
        <dbReference type="ARBA" id="ARBA00022691"/>
    </source>
</evidence>
<dbReference type="EMBL" id="CP046051">
    <property type="protein sequence ID" value="QKN23737.1"/>
    <property type="molecule type" value="Genomic_DNA"/>
</dbReference>
<accession>A0A859DNY9</accession>
<evidence type="ECO:0000256" key="4">
    <source>
        <dbReference type="ARBA" id="ARBA00022723"/>
    </source>
</evidence>
<dbReference type="SFLD" id="SFLDG01099">
    <property type="entry name" value="Uncharacterised_Radical_SAM_Su"/>
    <property type="match status" value="1"/>
</dbReference>